<dbReference type="GO" id="GO:0005829">
    <property type="term" value="C:cytosol"/>
    <property type="evidence" value="ECO:0007669"/>
    <property type="project" value="TreeGrafter"/>
</dbReference>
<comment type="function">
    <text evidence="6">Member of the two-component regulatory system DltS/DltR. Regulates the expression of the dlt operon.</text>
</comment>
<dbReference type="Pfam" id="PF00486">
    <property type="entry name" value="Trans_reg_C"/>
    <property type="match status" value="1"/>
</dbReference>
<feature type="domain" description="Response regulatory" evidence="10">
    <location>
        <begin position="3"/>
        <end position="116"/>
    </location>
</feature>
<dbReference type="InterPro" id="IPR036388">
    <property type="entry name" value="WH-like_DNA-bd_sf"/>
</dbReference>
<dbReference type="InterPro" id="IPR001789">
    <property type="entry name" value="Sig_transdc_resp-reg_receiver"/>
</dbReference>
<dbReference type="FunFam" id="3.40.50.2300:FF:000001">
    <property type="entry name" value="DNA-binding response regulator PhoB"/>
    <property type="match status" value="1"/>
</dbReference>
<dbReference type="PANTHER" id="PTHR48111">
    <property type="entry name" value="REGULATOR OF RPOS"/>
    <property type="match status" value="1"/>
</dbReference>
<evidence type="ECO:0000256" key="2">
    <source>
        <dbReference type="ARBA" id="ARBA00023012"/>
    </source>
</evidence>
<keyword evidence="2" id="KW-0902">Two-component regulatory system</keyword>
<evidence type="ECO:0000256" key="5">
    <source>
        <dbReference type="ARBA" id="ARBA00023163"/>
    </source>
</evidence>
<keyword evidence="3" id="KW-0805">Transcription regulation</keyword>
<dbReference type="PROSITE" id="PS50110">
    <property type="entry name" value="RESPONSE_REGULATORY"/>
    <property type="match status" value="1"/>
</dbReference>
<protein>
    <recommendedName>
        <fullName evidence="7">Transcriptional regulatory protein DltR</fullName>
    </recommendedName>
</protein>
<dbReference type="Pfam" id="PF00072">
    <property type="entry name" value="Response_reg"/>
    <property type="match status" value="1"/>
</dbReference>
<keyword evidence="4 9" id="KW-0238">DNA-binding</keyword>
<dbReference type="GO" id="GO:0006355">
    <property type="term" value="P:regulation of DNA-templated transcription"/>
    <property type="evidence" value="ECO:0007669"/>
    <property type="project" value="InterPro"/>
</dbReference>
<keyword evidence="1 8" id="KW-0597">Phosphoprotein</keyword>
<evidence type="ECO:0000256" key="3">
    <source>
        <dbReference type="ARBA" id="ARBA00023015"/>
    </source>
</evidence>
<dbReference type="InterPro" id="IPR001867">
    <property type="entry name" value="OmpR/PhoB-type_DNA-bd"/>
</dbReference>
<dbReference type="GO" id="GO:0000156">
    <property type="term" value="F:phosphorelay response regulator activity"/>
    <property type="evidence" value="ECO:0007669"/>
    <property type="project" value="TreeGrafter"/>
</dbReference>
<dbReference type="Gene3D" id="1.10.10.10">
    <property type="entry name" value="Winged helix-like DNA-binding domain superfamily/Winged helix DNA-binding domain"/>
    <property type="match status" value="1"/>
</dbReference>
<dbReference type="STRING" id="1811193.A0O21_08465"/>
<sequence length="217" mass="24650">MVKILVVEDDSVINQVVSEFLKEHHYQVESVFDGKAALNSFYRDSFDLIVLDIMIPHVSGLEVLKEIRKSSTVPVMMLTAMADEATQLLSFNHLISDYVTKPFSPLILMKRIENILREKSNAASIIINDITIYPEEGSVYLHGEAVSLTKKEYAILLFLAERQGKIISRDLLMNSIWGYSELDSRVLDNHVKNLRKKLPSLPLKTVIGRGYQIEKVS</sequence>
<keyword evidence="5" id="KW-0804">Transcription</keyword>
<keyword evidence="13" id="KW-1185">Reference proteome</keyword>
<dbReference type="RefSeq" id="WP_067065252.1">
    <property type="nucleotide sequence ID" value="NZ_CP014699.1"/>
</dbReference>
<dbReference type="SMART" id="SM00448">
    <property type="entry name" value="REC"/>
    <property type="match status" value="1"/>
</dbReference>
<reference evidence="13" key="2">
    <citation type="submission" date="2016-03" db="EMBL/GenBank/DDBJ databases">
        <title>Streptococcus antelopensis sp. nov., isolated from the feces of the Tibetan antelope (Pantholops hodgsonii) in Hoh Xil National Nature Reserve, Qinghai, China.</title>
        <authorList>
            <person name="Bai X."/>
        </authorList>
    </citation>
    <scope>NUCLEOTIDE SEQUENCE [LARGE SCALE GENOMIC DNA]</scope>
    <source>
        <strain evidence="13">TA 26</strain>
    </source>
</reference>
<evidence type="ECO:0000256" key="6">
    <source>
        <dbReference type="ARBA" id="ARBA00055621"/>
    </source>
</evidence>
<gene>
    <name evidence="12" type="ORF">A0O21_08465</name>
</gene>
<dbReference type="InterPro" id="IPR011006">
    <property type="entry name" value="CheY-like_superfamily"/>
</dbReference>
<feature type="DNA-binding region" description="OmpR/PhoB-type" evidence="9">
    <location>
        <begin position="122"/>
        <end position="215"/>
    </location>
</feature>
<dbReference type="KEGG" id="spat:A0O21_08465"/>
<dbReference type="GO" id="GO:0032993">
    <property type="term" value="C:protein-DNA complex"/>
    <property type="evidence" value="ECO:0007669"/>
    <property type="project" value="TreeGrafter"/>
</dbReference>
<dbReference type="Proteomes" id="UP000077317">
    <property type="component" value="Chromosome"/>
</dbReference>
<dbReference type="SUPFAM" id="SSF52172">
    <property type="entry name" value="CheY-like"/>
    <property type="match status" value="1"/>
</dbReference>
<evidence type="ECO:0000259" key="11">
    <source>
        <dbReference type="PROSITE" id="PS51755"/>
    </source>
</evidence>
<organism evidence="12 13">
    <name type="scientific">Streptococcus pantholopis</name>
    <dbReference type="NCBI Taxonomy" id="1811193"/>
    <lineage>
        <taxon>Bacteria</taxon>
        <taxon>Bacillati</taxon>
        <taxon>Bacillota</taxon>
        <taxon>Bacilli</taxon>
        <taxon>Lactobacillales</taxon>
        <taxon>Streptococcaceae</taxon>
        <taxon>Streptococcus</taxon>
    </lineage>
</organism>
<evidence type="ECO:0000256" key="9">
    <source>
        <dbReference type="PROSITE-ProRule" id="PRU01091"/>
    </source>
</evidence>
<dbReference type="EMBL" id="CP014699">
    <property type="protein sequence ID" value="AND80476.1"/>
    <property type="molecule type" value="Genomic_DNA"/>
</dbReference>
<evidence type="ECO:0000256" key="8">
    <source>
        <dbReference type="PROSITE-ProRule" id="PRU00169"/>
    </source>
</evidence>
<dbReference type="SMART" id="SM00862">
    <property type="entry name" value="Trans_reg_C"/>
    <property type="match status" value="1"/>
</dbReference>
<dbReference type="InterPro" id="IPR039420">
    <property type="entry name" value="WalR-like"/>
</dbReference>
<evidence type="ECO:0000259" key="10">
    <source>
        <dbReference type="PROSITE" id="PS50110"/>
    </source>
</evidence>
<dbReference type="PROSITE" id="PS51755">
    <property type="entry name" value="OMPR_PHOB"/>
    <property type="match status" value="1"/>
</dbReference>
<feature type="modified residue" description="4-aspartylphosphate" evidence="8">
    <location>
        <position position="52"/>
    </location>
</feature>
<proteinExistence type="predicted"/>
<dbReference type="CDD" id="cd00383">
    <property type="entry name" value="trans_reg_C"/>
    <property type="match status" value="1"/>
</dbReference>
<evidence type="ECO:0000313" key="13">
    <source>
        <dbReference type="Proteomes" id="UP000077317"/>
    </source>
</evidence>
<evidence type="ECO:0000313" key="12">
    <source>
        <dbReference type="EMBL" id="AND80476.1"/>
    </source>
</evidence>
<evidence type="ECO:0000256" key="1">
    <source>
        <dbReference type="ARBA" id="ARBA00022553"/>
    </source>
</evidence>
<name>A0A172QAI8_9STRE</name>
<evidence type="ECO:0000256" key="7">
    <source>
        <dbReference type="ARBA" id="ARBA00071115"/>
    </source>
</evidence>
<dbReference type="Gene3D" id="3.40.50.2300">
    <property type="match status" value="1"/>
</dbReference>
<dbReference type="GO" id="GO:0000976">
    <property type="term" value="F:transcription cis-regulatory region binding"/>
    <property type="evidence" value="ECO:0007669"/>
    <property type="project" value="TreeGrafter"/>
</dbReference>
<dbReference type="OrthoDB" id="9790442at2"/>
<feature type="domain" description="OmpR/PhoB-type" evidence="11">
    <location>
        <begin position="122"/>
        <end position="215"/>
    </location>
</feature>
<reference evidence="12 13" key="1">
    <citation type="journal article" date="2016" name="Int. J. Syst. Evol. Microbiol.">
        <title>Streptococcuspantholopis sp. nov., isolated from faeces of the Tibetan antelope (Pantholops hodgsonii).</title>
        <authorList>
            <person name="Bai X."/>
            <person name="Xiong Y."/>
            <person name="Lu S."/>
            <person name="Jin D."/>
            <person name="Lai X."/>
            <person name="Yang J."/>
            <person name="Niu L."/>
            <person name="Hu S."/>
            <person name="Meng X."/>
            <person name="Pu J."/>
            <person name="Ye C."/>
            <person name="Xu J."/>
        </authorList>
    </citation>
    <scope>NUCLEOTIDE SEQUENCE [LARGE SCALE GENOMIC DNA]</scope>
    <source>
        <strain evidence="12 13">TA 26</strain>
    </source>
</reference>
<accession>A0A172QAI8</accession>
<evidence type="ECO:0000256" key="4">
    <source>
        <dbReference type="ARBA" id="ARBA00023125"/>
    </source>
</evidence>
<dbReference type="AlphaFoldDB" id="A0A172QAI8"/>
<dbReference type="CDD" id="cd17574">
    <property type="entry name" value="REC_OmpR"/>
    <property type="match status" value="1"/>
</dbReference>
<dbReference type="PANTHER" id="PTHR48111:SF32">
    <property type="entry name" value="STAGE 0 SPORULATION PROTEIN A HOMOLOG"/>
    <property type="match status" value="1"/>
</dbReference>